<proteinExistence type="inferred from homology"/>
<keyword evidence="2" id="KW-0472">Membrane</keyword>
<dbReference type="RefSeq" id="WP_010571814.1">
    <property type="nucleotide sequence ID" value="NZ_AHMO02000008.1"/>
</dbReference>
<dbReference type="STRING" id="1049789.LEP1GSC050_3718"/>
<keyword evidence="4" id="KW-0378">Hydrolase</keyword>
<dbReference type="AlphaFoldDB" id="T0GKG0"/>
<gene>
    <name evidence="4" type="ORF">LEP1GSC050_3718</name>
</gene>
<dbReference type="InterPro" id="IPR029058">
    <property type="entry name" value="AB_hydrolase_fold"/>
</dbReference>
<dbReference type="PANTHER" id="PTHR22946:SF12">
    <property type="entry name" value="CONIDIAL PIGMENT BIOSYNTHESIS PROTEIN AYG1 (AFU_ORTHOLOGUE AFUA_2G17550)"/>
    <property type="match status" value="1"/>
</dbReference>
<comment type="caution">
    <text evidence="4">The sequence shown here is derived from an EMBL/GenBank/DDBJ whole genome shotgun (WGS) entry which is preliminary data.</text>
</comment>
<dbReference type="SUPFAM" id="SSF53474">
    <property type="entry name" value="alpha/beta-Hydrolases"/>
    <property type="match status" value="1"/>
</dbReference>
<keyword evidence="2" id="KW-1133">Transmembrane helix</keyword>
<dbReference type="PANTHER" id="PTHR22946">
    <property type="entry name" value="DIENELACTONE HYDROLASE DOMAIN-CONTAINING PROTEIN-RELATED"/>
    <property type="match status" value="1"/>
</dbReference>
<dbReference type="InterPro" id="IPR050261">
    <property type="entry name" value="FrsA_esterase"/>
</dbReference>
<evidence type="ECO:0000313" key="5">
    <source>
        <dbReference type="Proteomes" id="UP000015454"/>
    </source>
</evidence>
<dbReference type="GO" id="GO:0016787">
    <property type="term" value="F:hydrolase activity"/>
    <property type="evidence" value="ECO:0007669"/>
    <property type="project" value="UniProtKB-KW"/>
</dbReference>
<keyword evidence="2" id="KW-0812">Transmembrane</keyword>
<feature type="domain" description="AB hydrolase-1" evidence="3">
    <location>
        <begin position="191"/>
        <end position="377"/>
    </location>
</feature>
<dbReference type="Proteomes" id="UP000015454">
    <property type="component" value="Unassembled WGS sequence"/>
</dbReference>
<evidence type="ECO:0000256" key="1">
    <source>
        <dbReference type="ARBA" id="ARBA00038115"/>
    </source>
</evidence>
<keyword evidence="5" id="KW-1185">Reference proteome</keyword>
<comment type="similarity">
    <text evidence="1">Belongs to the AB hydrolase superfamily. FUS2 hydrolase family.</text>
</comment>
<accession>T0GKG0</accession>
<sequence>MRIESLLFKIVVVAVIILVAYFFFRPTDSGQHRFFEDQSYHFQTLRALNDIPFDGADIQEVLQTIRKIKSGDSHGWYSAWTETGKKSLKMAETVRDTKSRGRAYLRAHNYFRTAEFFLPPDDPKRGDSWKDNTSAFYKGLDILGITYERIRIPFGKNHLNAIYYPGPIGFNERPLIVFFGGYDSTLEELYFTLVADAWQHGYSVLTFEGPGQGSVLREQGLVFTHEWEIPTKAVIDRFLESHRRPRKIVLVGMSMGGYLAPRAAAFDDRIDGVVAFDVLFDMGAVAKRYVPPVSFWLKDHGLNSVLMSIVKIKSFFSPGFAWATANGEWTLGTKHPLDTVKEFEKYNLSGIAKRIKSHVLILAGEEDHFIPVEQVSQFQTELTGAESVTTKIYDRNSGGAEHCQMGAIQLWHADFFDWMREKFGSENDRFGGK</sequence>
<dbReference type="Gene3D" id="3.40.50.1820">
    <property type="entry name" value="alpha/beta hydrolase"/>
    <property type="match status" value="1"/>
</dbReference>
<organism evidence="4 5">
    <name type="scientific">Leptospira broomii serovar Hurstbridge str. 5399</name>
    <dbReference type="NCBI Taxonomy" id="1049789"/>
    <lineage>
        <taxon>Bacteria</taxon>
        <taxon>Pseudomonadati</taxon>
        <taxon>Spirochaetota</taxon>
        <taxon>Spirochaetia</taxon>
        <taxon>Leptospirales</taxon>
        <taxon>Leptospiraceae</taxon>
        <taxon>Leptospira</taxon>
    </lineage>
</organism>
<dbReference type="Pfam" id="PF12697">
    <property type="entry name" value="Abhydrolase_6"/>
    <property type="match status" value="1"/>
</dbReference>
<protein>
    <submittedName>
        <fullName evidence="4">Alpha/beta hydrolase family protein</fullName>
    </submittedName>
</protein>
<name>T0GKG0_9LEPT</name>
<evidence type="ECO:0000259" key="3">
    <source>
        <dbReference type="Pfam" id="PF12697"/>
    </source>
</evidence>
<dbReference type="InterPro" id="IPR000073">
    <property type="entry name" value="AB_hydrolase_1"/>
</dbReference>
<evidence type="ECO:0000256" key="2">
    <source>
        <dbReference type="SAM" id="Phobius"/>
    </source>
</evidence>
<reference evidence="4" key="1">
    <citation type="submission" date="2013-05" db="EMBL/GenBank/DDBJ databases">
        <authorList>
            <person name="Harkins D.M."/>
            <person name="Durkin A.S."/>
            <person name="Brinkac L.M."/>
            <person name="Haft D.H."/>
            <person name="Selengut J.D."/>
            <person name="Sanka R."/>
            <person name="DePew J."/>
            <person name="Purushe J."/>
            <person name="Hartskeerl R.A."/>
            <person name="Ahmed A."/>
            <person name="van der Linden H."/>
            <person name="Goris M.G.A."/>
            <person name="Vinetz J.M."/>
            <person name="Sutton G.G."/>
            <person name="Nierman W.C."/>
            <person name="Fouts D.E."/>
        </authorList>
    </citation>
    <scope>NUCLEOTIDE SEQUENCE [LARGE SCALE GENOMIC DNA]</scope>
    <source>
        <strain evidence="4">5399</strain>
    </source>
</reference>
<dbReference type="Gene3D" id="1.20.1440.110">
    <property type="entry name" value="acylaminoacyl peptidase"/>
    <property type="match status" value="1"/>
</dbReference>
<evidence type="ECO:0000313" key="4">
    <source>
        <dbReference type="EMBL" id="EQA45873.1"/>
    </source>
</evidence>
<feature type="transmembrane region" description="Helical" evidence="2">
    <location>
        <begin position="6"/>
        <end position="24"/>
    </location>
</feature>
<dbReference type="EMBL" id="AHMO02000008">
    <property type="protein sequence ID" value="EQA45873.1"/>
    <property type="molecule type" value="Genomic_DNA"/>
</dbReference>